<evidence type="ECO:0000256" key="8">
    <source>
        <dbReference type="SAM" id="Phobius"/>
    </source>
</evidence>
<dbReference type="AlphaFoldDB" id="A0A0C3QLD1"/>
<evidence type="ECO:0000313" key="10">
    <source>
        <dbReference type="EMBL" id="KIO33540.1"/>
    </source>
</evidence>
<evidence type="ECO:0000256" key="2">
    <source>
        <dbReference type="ARBA" id="ARBA00010992"/>
    </source>
</evidence>
<evidence type="ECO:0000256" key="6">
    <source>
        <dbReference type="ARBA" id="ARBA00023136"/>
    </source>
</evidence>
<protein>
    <recommendedName>
        <fullName evidence="9">Major facilitator superfamily (MFS) profile domain-containing protein</fullName>
    </recommendedName>
</protein>
<evidence type="ECO:0000256" key="5">
    <source>
        <dbReference type="ARBA" id="ARBA00022989"/>
    </source>
</evidence>
<dbReference type="InterPro" id="IPR005829">
    <property type="entry name" value="Sugar_transporter_CS"/>
</dbReference>
<dbReference type="PROSITE" id="PS50850">
    <property type="entry name" value="MFS"/>
    <property type="match status" value="1"/>
</dbReference>
<comment type="subcellular location">
    <subcellularLocation>
        <location evidence="1">Membrane</location>
        <topology evidence="1">Multi-pass membrane protein</topology>
    </subcellularLocation>
</comment>
<dbReference type="GO" id="GO:0005351">
    <property type="term" value="F:carbohydrate:proton symporter activity"/>
    <property type="evidence" value="ECO:0007669"/>
    <property type="project" value="TreeGrafter"/>
</dbReference>
<evidence type="ECO:0000256" key="3">
    <source>
        <dbReference type="ARBA" id="ARBA00022448"/>
    </source>
</evidence>
<dbReference type="OrthoDB" id="8120565at2759"/>
<comment type="similarity">
    <text evidence="2">Belongs to the major facilitator superfamily. Sugar transporter (TC 2.A.1.1) family.</text>
</comment>
<dbReference type="InterPro" id="IPR050360">
    <property type="entry name" value="MFS_Sugar_Transporters"/>
</dbReference>
<feature type="transmembrane region" description="Helical" evidence="8">
    <location>
        <begin position="139"/>
        <end position="161"/>
    </location>
</feature>
<dbReference type="PANTHER" id="PTHR48022">
    <property type="entry name" value="PLASTIDIC GLUCOSE TRANSPORTER 4"/>
    <property type="match status" value="1"/>
</dbReference>
<dbReference type="GO" id="GO:0016020">
    <property type="term" value="C:membrane"/>
    <property type="evidence" value="ECO:0007669"/>
    <property type="project" value="UniProtKB-SubCell"/>
</dbReference>
<keyword evidence="6 8" id="KW-0472">Membrane</keyword>
<dbReference type="InterPro" id="IPR003663">
    <property type="entry name" value="Sugar/inositol_transpt"/>
</dbReference>
<evidence type="ECO:0000259" key="9">
    <source>
        <dbReference type="PROSITE" id="PS50850"/>
    </source>
</evidence>
<evidence type="ECO:0000256" key="1">
    <source>
        <dbReference type="ARBA" id="ARBA00004141"/>
    </source>
</evidence>
<gene>
    <name evidence="10" type="ORF">M407DRAFT_231613</name>
</gene>
<dbReference type="Pfam" id="PF00083">
    <property type="entry name" value="Sugar_tr"/>
    <property type="match status" value="1"/>
</dbReference>
<dbReference type="STRING" id="1051891.A0A0C3QLD1"/>
<reference evidence="11" key="2">
    <citation type="submission" date="2015-01" db="EMBL/GenBank/DDBJ databases">
        <title>Evolutionary Origins and Diversification of the Mycorrhizal Mutualists.</title>
        <authorList>
            <consortium name="DOE Joint Genome Institute"/>
            <consortium name="Mycorrhizal Genomics Consortium"/>
            <person name="Kohler A."/>
            <person name="Kuo A."/>
            <person name="Nagy L.G."/>
            <person name="Floudas D."/>
            <person name="Copeland A."/>
            <person name="Barry K.W."/>
            <person name="Cichocki N."/>
            <person name="Veneault-Fourrey C."/>
            <person name="LaButti K."/>
            <person name="Lindquist E.A."/>
            <person name="Lipzen A."/>
            <person name="Lundell T."/>
            <person name="Morin E."/>
            <person name="Murat C."/>
            <person name="Riley R."/>
            <person name="Ohm R."/>
            <person name="Sun H."/>
            <person name="Tunlid A."/>
            <person name="Henrissat B."/>
            <person name="Grigoriev I.V."/>
            <person name="Hibbett D.S."/>
            <person name="Martin F."/>
        </authorList>
    </citation>
    <scope>NUCLEOTIDE SEQUENCE [LARGE SCALE GENOMIC DNA]</scope>
    <source>
        <strain evidence="11">MUT 4182</strain>
    </source>
</reference>
<dbReference type="Gene3D" id="1.20.1250.20">
    <property type="entry name" value="MFS general substrate transporter like domains"/>
    <property type="match status" value="2"/>
</dbReference>
<reference evidence="10 11" key="1">
    <citation type="submission" date="2014-04" db="EMBL/GenBank/DDBJ databases">
        <authorList>
            <consortium name="DOE Joint Genome Institute"/>
            <person name="Kuo A."/>
            <person name="Girlanda M."/>
            <person name="Perotto S."/>
            <person name="Kohler A."/>
            <person name="Nagy L.G."/>
            <person name="Floudas D."/>
            <person name="Copeland A."/>
            <person name="Barry K.W."/>
            <person name="Cichocki N."/>
            <person name="Veneault-Fourrey C."/>
            <person name="LaButti K."/>
            <person name="Lindquist E.A."/>
            <person name="Lipzen A."/>
            <person name="Lundell T."/>
            <person name="Morin E."/>
            <person name="Murat C."/>
            <person name="Sun H."/>
            <person name="Tunlid A."/>
            <person name="Henrissat B."/>
            <person name="Grigoriev I.V."/>
            <person name="Hibbett D.S."/>
            <person name="Martin F."/>
            <person name="Nordberg H.P."/>
            <person name="Cantor M.N."/>
            <person name="Hua S.X."/>
        </authorList>
    </citation>
    <scope>NUCLEOTIDE SEQUENCE [LARGE SCALE GENOMIC DNA]</scope>
    <source>
        <strain evidence="10 11">MUT 4182</strain>
    </source>
</reference>
<dbReference type="InterPro" id="IPR036259">
    <property type="entry name" value="MFS_trans_sf"/>
</dbReference>
<evidence type="ECO:0000256" key="7">
    <source>
        <dbReference type="ARBA" id="ARBA00049119"/>
    </source>
</evidence>
<dbReference type="PRINTS" id="PR00171">
    <property type="entry name" value="SUGRTRNSPORT"/>
</dbReference>
<name>A0A0C3QLD1_9AGAM</name>
<keyword evidence="3" id="KW-0813">Transport</keyword>
<dbReference type="PROSITE" id="PS00217">
    <property type="entry name" value="SUGAR_TRANSPORT_2"/>
    <property type="match status" value="1"/>
</dbReference>
<feature type="transmembrane region" description="Helical" evidence="8">
    <location>
        <begin position="205"/>
        <end position="226"/>
    </location>
</feature>
<feature type="domain" description="Major facilitator superfamily (MFS) profile" evidence="9">
    <location>
        <begin position="42"/>
        <end position="293"/>
    </location>
</feature>
<dbReference type="EMBL" id="KN822947">
    <property type="protein sequence ID" value="KIO33540.1"/>
    <property type="molecule type" value="Genomic_DNA"/>
</dbReference>
<feature type="transmembrane region" description="Helical" evidence="8">
    <location>
        <begin position="113"/>
        <end position="133"/>
    </location>
</feature>
<dbReference type="InterPro" id="IPR005828">
    <property type="entry name" value="MFS_sugar_transport-like"/>
</dbReference>
<comment type="catalytic activity">
    <reaction evidence="7">
        <text>myo-inositol(out) + H(+)(out) = myo-inositol(in) + H(+)(in)</text>
        <dbReference type="Rhea" id="RHEA:60364"/>
        <dbReference type="ChEBI" id="CHEBI:15378"/>
        <dbReference type="ChEBI" id="CHEBI:17268"/>
    </reaction>
</comment>
<dbReference type="InterPro" id="IPR020846">
    <property type="entry name" value="MFS_dom"/>
</dbReference>
<evidence type="ECO:0000313" key="11">
    <source>
        <dbReference type="Proteomes" id="UP000054248"/>
    </source>
</evidence>
<proteinExistence type="inferred from homology"/>
<feature type="transmembrane region" description="Helical" evidence="8">
    <location>
        <begin position="173"/>
        <end position="193"/>
    </location>
</feature>
<dbReference type="PANTHER" id="PTHR48022:SF2">
    <property type="entry name" value="PLASTIDIC GLUCOSE TRANSPORTER 4"/>
    <property type="match status" value="1"/>
</dbReference>
<organism evidence="10 11">
    <name type="scientific">Tulasnella calospora MUT 4182</name>
    <dbReference type="NCBI Taxonomy" id="1051891"/>
    <lineage>
        <taxon>Eukaryota</taxon>
        <taxon>Fungi</taxon>
        <taxon>Dikarya</taxon>
        <taxon>Basidiomycota</taxon>
        <taxon>Agaricomycotina</taxon>
        <taxon>Agaricomycetes</taxon>
        <taxon>Cantharellales</taxon>
        <taxon>Tulasnellaceae</taxon>
        <taxon>Tulasnella</taxon>
    </lineage>
</organism>
<dbReference type="SUPFAM" id="SSF103473">
    <property type="entry name" value="MFS general substrate transporter"/>
    <property type="match status" value="1"/>
</dbReference>
<dbReference type="HOGENOM" id="CLU_950593_0_0_1"/>
<keyword evidence="4 8" id="KW-0812">Transmembrane</keyword>
<feature type="transmembrane region" description="Helical" evidence="8">
    <location>
        <begin position="30"/>
        <end position="55"/>
    </location>
</feature>
<evidence type="ECO:0000256" key="4">
    <source>
        <dbReference type="ARBA" id="ARBA00022692"/>
    </source>
</evidence>
<keyword evidence="5 8" id="KW-1133">Transmembrane helix</keyword>
<accession>A0A0C3QLD1</accession>
<feature type="transmembrane region" description="Helical" evidence="8">
    <location>
        <begin position="83"/>
        <end position="106"/>
    </location>
</feature>
<sequence>MAPGGHTGAGLELENVIAARRLELAGKPGIAGLVSNAKTFFIAVFASIGGLIYGYNQGMFGQILAMNNFAKESGVSGIQDPTISGFLTSILELGAWVGVLINGILADALGRKLCVVVACVVFAIGVIIQALTHGGSYDYILAGRFITGIGVGSLSMIVPLYNAELAPPEIRGSLVALQQLAIVGGIMVSYWFTYGTQYIGGTASWGVYIFLGMMCVFGATYIFFFVPETMGRTLDEMDQLFGDNSGRARADAAVLEQAFHDVGLLKAAGIEAGTPKHDMEDSVDEKGNAIHTA</sequence>
<keyword evidence="11" id="KW-1185">Reference proteome</keyword>
<dbReference type="Proteomes" id="UP000054248">
    <property type="component" value="Unassembled WGS sequence"/>
</dbReference>